<evidence type="ECO:0000256" key="1">
    <source>
        <dbReference type="SAM" id="Phobius"/>
    </source>
</evidence>
<keyword evidence="4" id="KW-1185">Reference proteome</keyword>
<protein>
    <recommendedName>
        <fullName evidence="2">CAAX prenyl protease 2/Lysostaphin resistance protein A-like domain-containing protein</fullName>
    </recommendedName>
</protein>
<keyword evidence="1" id="KW-0812">Transmembrane</keyword>
<dbReference type="AlphaFoldDB" id="F5XEX2"/>
<keyword evidence="1" id="KW-1133">Transmembrane helix</keyword>
<evidence type="ECO:0000313" key="3">
    <source>
        <dbReference type="EMBL" id="BAK35338.1"/>
    </source>
</evidence>
<dbReference type="KEGG" id="mph:MLP_23240"/>
<reference evidence="3 4" key="1">
    <citation type="submission" date="2011-05" db="EMBL/GenBank/DDBJ databases">
        <title>Whole genome sequence of Microlunatus phosphovorus NM-1.</title>
        <authorList>
            <person name="Hosoyama A."/>
            <person name="Sasaki K."/>
            <person name="Harada T."/>
            <person name="Igarashi R."/>
            <person name="Kawakoshi A."/>
            <person name="Sasagawa M."/>
            <person name="Fukada J."/>
            <person name="Nakamura S."/>
            <person name="Katano Y."/>
            <person name="Hanada S."/>
            <person name="Kamagata Y."/>
            <person name="Nakamura N."/>
            <person name="Yamazaki S."/>
            <person name="Fujita N."/>
        </authorList>
    </citation>
    <scope>NUCLEOTIDE SEQUENCE [LARGE SCALE GENOMIC DNA]</scope>
    <source>
        <strain evidence="4">ATCC 700054 / DSM 10555 / JCM 9379 / NBRC 101784 / NCIMB 13414 / VKM Ac-1990 / NM-1</strain>
    </source>
</reference>
<dbReference type="GO" id="GO:0080120">
    <property type="term" value="P:CAAX-box protein maturation"/>
    <property type="evidence" value="ECO:0007669"/>
    <property type="project" value="UniProtKB-ARBA"/>
</dbReference>
<accession>F5XEX2</accession>
<feature type="domain" description="CAAX prenyl protease 2/Lysostaphin resistance protein A-like" evidence="2">
    <location>
        <begin position="157"/>
        <end position="241"/>
    </location>
</feature>
<feature type="transmembrane region" description="Helical" evidence="1">
    <location>
        <begin position="113"/>
        <end position="136"/>
    </location>
</feature>
<dbReference type="Proteomes" id="UP000007947">
    <property type="component" value="Chromosome"/>
</dbReference>
<evidence type="ECO:0000259" key="2">
    <source>
        <dbReference type="Pfam" id="PF02517"/>
    </source>
</evidence>
<feature type="transmembrane region" description="Helical" evidence="1">
    <location>
        <begin position="233"/>
        <end position="251"/>
    </location>
</feature>
<sequence length="255" mass="26725">MTERNRSDSPGREPVRRGPVAEVRAFFDAALLQPTERNYDETPAQRLRRLIVVAATVVLGTIALGLALAIPPGDPRFYLASLGVAGVWIVGALVSGPLHLGRGRTRAGTTSRGVLQGFILGAMLLAVFLAGAFVIARIPLLRTPVEQLLDHVRHGSLGLVALVTVVGGIAEELFFRGAVFAAFSRRFNLVGSTVSYAASTLFSGVPLLTFAAACLGLLTAAQRRVTGGVAGPITSHLTWSLGMLLLLGPVLDLGG</sequence>
<keyword evidence="1" id="KW-0472">Membrane</keyword>
<proteinExistence type="predicted"/>
<dbReference type="EMBL" id="AP012204">
    <property type="protein sequence ID" value="BAK35338.1"/>
    <property type="molecule type" value="Genomic_DNA"/>
</dbReference>
<dbReference type="HOGENOM" id="CLU_100918_0_0_11"/>
<dbReference type="InterPro" id="IPR003675">
    <property type="entry name" value="Rce1/LyrA-like_dom"/>
</dbReference>
<gene>
    <name evidence="3" type="ordered locus">MLP_23240</name>
</gene>
<dbReference type="OrthoDB" id="4407663at2"/>
<organism evidence="3 4">
    <name type="scientific">Microlunatus phosphovorus (strain ATCC 700054 / DSM 10555 / JCM 9379 / NBRC 101784 / NCIMB 13414 / VKM Ac-1990 / NM-1)</name>
    <dbReference type="NCBI Taxonomy" id="1032480"/>
    <lineage>
        <taxon>Bacteria</taxon>
        <taxon>Bacillati</taxon>
        <taxon>Actinomycetota</taxon>
        <taxon>Actinomycetes</taxon>
        <taxon>Propionibacteriales</taxon>
        <taxon>Propionibacteriaceae</taxon>
        <taxon>Microlunatus</taxon>
    </lineage>
</organism>
<dbReference type="RefSeq" id="WP_013863210.1">
    <property type="nucleotide sequence ID" value="NC_015635.1"/>
</dbReference>
<feature type="transmembrane region" description="Helical" evidence="1">
    <location>
        <begin position="50"/>
        <end position="71"/>
    </location>
</feature>
<dbReference type="STRING" id="1032480.MLP_23240"/>
<name>F5XEX2_MICPN</name>
<feature type="transmembrane region" description="Helical" evidence="1">
    <location>
        <begin position="196"/>
        <end position="221"/>
    </location>
</feature>
<dbReference type="GO" id="GO:0004175">
    <property type="term" value="F:endopeptidase activity"/>
    <property type="evidence" value="ECO:0007669"/>
    <property type="project" value="UniProtKB-ARBA"/>
</dbReference>
<dbReference type="eggNOG" id="COG1266">
    <property type="taxonomic scope" value="Bacteria"/>
</dbReference>
<dbReference type="Pfam" id="PF02517">
    <property type="entry name" value="Rce1-like"/>
    <property type="match status" value="1"/>
</dbReference>
<evidence type="ECO:0000313" key="4">
    <source>
        <dbReference type="Proteomes" id="UP000007947"/>
    </source>
</evidence>
<feature type="transmembrane region" description="Helical" evidence="1">
    <location>
        <begin position="77"/>
        <end position="101"/>
    </location>
</feature>